<dbReference type="InterPro" id="IPR011990">
    <property type="entry name" value="TPR-like_helical_dom_sf"/>
</dbReference>
<organism evidence="3 4">
    <name type="scientific">Chitinophaga horti</name>
    <dbReference type="NCBI Taxonomy" id="2920382"/>
    <lineage>
        <taxon>Bacteria</taxon>
        <taxon>Pseudomonadati</taxon>
        <taxon>Bacteroidota</taxon>
        <taxon>Chitinophagia</taxon>
        <taxon>Chitinophagales</taxon>
        <taxon>Chitinophagaceae</taxon>
        <taxon>Chitinophaga</taxon>
    </lineage>
</organism>
<sequence length="221" mass="24683">MKKILIIAAATLSLASCASDTLELTNPNRITSDIYWKTEDDIKSALAATYGLFKNVDGGYWGVRGVELSNGRGDDFFIRNDVNYLYQLSTFTNTPDNAAATNVFNISYRAIFRANQIMENIDKAGLADDKKNMYIAEAKFLRGLNYFILAINFGDVPIRLTVPAVKEDYFIPKSPEAEVWAQIVKDFTEAAPALPVTRDNAEKGRATRGQLWVTWANPTYT</sequence>
<feature type="domain" description="SusD-like N-terminal" evidence="2">
    <location>
        <begin position="74"/>
        <end position="207"/>
    </location>
</feature>
<evidence type="ECO:0000313" key="3">
    <source>
        <dbReference type="EMBL" id="UYQ90977.1"/>
    </source>
</evidence>
<evidence type="ECO:0000259" key="2">
    <source>
        <dbReference type="Pfam" id="PF14322"/>
    </source>
</evidence>
<keyword evidence="4" id="KW-1185">Reference proteome</keyword>
<dbReference type="SUPFAM" id="SSF48452">
    <property type="entry name" value="TPR-like"/>
    <property type="match status" value="1"/>
</dbReference>
<dbReference type="Gene3D" id="1.25.40.390">
    <property type="match status" value="1"/>
</dbReference>
<name>A0ABY6IYI7_9BACT</name>
<feature type="signal peptide" evidence="1">
    <location>
        <begin position="1"/>
        <end position="18"/>
    </location>
</feature>
<dbReference type="PROSITE" id="PS51257">
    <property type="entry name" value="PROKAR_LIPOPROTEIN"/>
    <property type="match status" value="1"/>
</dbReference>
<protein>
    <submittedName>
        <fullName evidence="3">RagB/SusD family nutrient uptake outer membrane protein</fullName>
    </submittedName>
</protein>
<dbReference type="EMBL" id="CP107006">
    <property type="protein sequence ID" value="UYQ90977.1"/>
    <property type="molecule type" value="Genomic_DNA"/>
</dbReference>
<keyword evidence="1" id="KW-0732">Signal</keyword>
<dbReference type="Proteomes" id="UP001162741">
    <property type="component" value="Chromosome"/>
</dbReference>
<dbReference type="Pfam" id="PF14322">
    <property type="entry name" value="SusD-like_3"/>
    <property type="match status" value="1"/>
</dbReference>
<evidence type="ECO:0000313" key="4">
    <source>
        <dbReference type="Proteomes" id="UP001162741"/>
    </source>
</evidence>
<dbReference type="RefSeq" id="WP_264279473.1">
    <property type="nucleotide sequence ID" value="NZ_CP107006.1"/>
</dbReference>
<evidence type="ECO:0000256" key="1">
    <source>
        <dbReference type="SAM" id="SignalP"/>
    </source>
</evidence>
<accession>A0ABY6IYI7</accession>
<proteinExistence type="predicted"/>
<reference evidence="3" key="1">
    <citation type="submission" date="2022-10" db="EMBL/GenBank/DDBJ databases">
        <title>Chitinophaga sp. nov., isolated from soil.</title>
        <authorList>
            <person name="Jeon C.O."/>
        </authorList>
    </citation>
    <scope>NUCLEOTIDE SEQUENCE</scope>
    <source>
        <strain evidence="3">R8</strain>
    </source>
</reference>
<feature type="chain" id="PRO_5045897336" evidence="1">
    <location>
        <begin position="19"/>
        <end position="221"/>
    </location>
</feature>
<dbReference type="InterPro" id="IPR033985">
    <property type="entry name" value="SusD-like_N"/>
</dbReference>
<gene>
    <name evidence="3" type="ORF">MKQ68_12825</name>
</gene>